<dbReference type="Proteomes" id="UP000021816">
    <property type="component" value="Unassembled WGS sequence"/>
</dbReference>
<evidence type="ECO:0000313" key="2">
    <source>
        <dbReference type="EMBL" id="EXI81156.1"/>
    </source>
</evidence>
<proteinExistence type="predicted"/>
<protein>
    <recommendedName>
        <fullName evidence="4">PBP domain-containing protein</fullName>
    </recommendedName>
</protein>
<name>A0A011P0J9_9PROT</name>
<organism evidence="2 3">
    <name type="scientific">Candidatus Accumulibacter appositus</name>
    <dbReference type="NCBI Taxonomy" id="1454003"/>
    <lineage>
        <taxon>Bacteria</taxon>
        <taxon>Pseudomonadati</taxon>
        <taxon>Pseudomonadota</taxon>
        <taxon>Betaproteobacteria</taxon>
        <taxon>Candidatus Accumulibacter</taxon>
    </lineage>
</organism>
<evidence type="ECO:0000313" key="3">
    <source>
        <dbReference type="Proteomes" id="UP000021816"/>
    </source>
</evidence>
<feature type="chain" id="PRO_5001462542" description="PBP domain-containing protein" evidence="1">
    <location>
        <begin position="18"/>
        <end position="151"/>
    </location>
</feature>
<dbReference type="Gene3D" id="3.40.190.10">
    <property type="entry name" value="Periplasmic binding protein-like II"/>
    <property type="match status" value="1"/>
</dbReference>
<comment type="caution">
    <text evidence="2">The sequence shown here is derived from an EMBL/GenBank/DDBJ whole genome shotgun (WGS) entry which is preliminary data.</text>
</comment>
<dbReference type="SUPFAM" id="SSF53850">
    <property type="entry name" value="Periplasmic binding protein-like II"/>
    <property type="match status" value="1"/>
</dbReference>
<accession>A0A011P0J9</accession>
<evidence type="ECO:0008006" key="4">
    <source>
        <dbReference type="Google" id="ProtNLM"/>
    </source>
</evidence>
<feature type="signal peptide" evidence="1">
    <location>
        <begin position="1"/>
        <end position="17"/>
    </location>
</feature>
<dbReference type="EMBL" id="JEMX01000026">
    <property type="protein sequence ID" value="EXI81156.1"/>
    <property type="molecule type" value="Genomic_DNA"/>
</dbReference>
<reference evidence="2 3" key="1">
    <citation type="submission" date="2014-02" db="EMBL/GenBank/DDBJ databases">
        <title>Expanding our view of genomic diversity in Candidatus Accumulibacter clades.</title>
        <authorList>
            <person name="Skennerton C.T."/>
            <person name="Barr J.J."/>
            <person name="Slater F.R."/>
            <person name="Bond P.L."/>
            <person name="Tyson G.W."/>
        </authorList>
    </citation>
    <scope>NUCLEOTIDE SEQUENCE [LARGE SCALE GENOMIC DNA]</scope>
    <source>
        <strain evidence="3">BA-92</strain>
    </source>
</reference>
<dbReference type="PATRIC" id="fig|1454003.3.peg.1398"/>
<dbReference type="STRING" id="1454003.AW10_01356"/>
<sequence precursor="true">MSLSLLALLLLASRADAEPGQPEMVTIGFPATSEQTISLTSLRAVFGMIQREWPANTAVKVFVLSDDTAEHTNFSKSVLQLFPQQLRSAWERGVFSGHGSYPEQLASSQEMLRRVAATPGAIGYLKASEVDATVRVISVECLPAFSVPAQA</sequence>
<dbReference type="AlphaFoldDB" id="A0A011P0J9"/>
<keyword evidence="1" id="KW-0732">Signal</keyword>
<evidence type="ECO:0000256" key="1">
    <source>
        <dbReference type="SAM" id="SignalP"/>
    </source>
</evidence>
<gene>
    <name evidence="2" type="ORF">AW10_01356</name>
</gene>